<comment type="caution">
    <text evidence="2">The sequence shown here is derived from an EMBL/GenBank/DDBJ whole genome shotgun (WGS) entry which is preliminary data.</text>
</comment>
<protein>
    <submittedName>
        <fullName evidence="2">Uncharacterized protein</fullName>
    </submittedName>
</protein>
<sequence>RTLRPTLQRTADCERSLQSSSSTNLRRGSARCQLIYTRLRAASMDCRRRSAWFLVAIIGAAAGFAPSARLATANNFAMSPRRRPVARIVPPKVAEYGAYGLAAYSAVELCWWGLPIGYALRSVDGLVTVDSFLEVAKTPLLAAVFLWPNSWFRNGVSCRIAGALRDAVER</sequence>
<feature type="non-terminal residue" evidence="2">
    <location>
        <position position="170"/>
    </location>
</feature>
<keyword evidence="3" id="KW-1185">Reference proteome</keyword>
<keyword evidence="1" id="KW-0812">Transmembrane</keyword>
<evidence type="ECO:0000256" key="1">
    <source>
        <dbReference type="SAM" id="Phobius"/>
    </source>
</evidence>
<dbReference type="Proteomes" id="UP000789595">
    <property type="component" value="Unassembled WGS sequence"/>
</dbReference>
<accession>A0A8J2X0F2</accession>
<dbReference type="EMBL" id="CAKKNE010000002">
    <property type="protein sequence ID" value="CAH0369221.1"/>
    <property type="molecule type" value="Genomic_DNA"/>
</dbReference>
<evidence type="ECO:0000313" key="3">
    <source>
        <dbReference type="Proteomes" id="UP000789595"/>
    </source>
</evidence>
<gene>
    <name evidence="2" type="ORF">PECAL_2P23360</name>
</gene>
<dbReference type="AlphaFoldDB" id="A0A8J2X0F2"/>
<name>A0A8J2X0F2_9STRA</name>
<keyword evidence="1" id="KW-0472">Membrane</keyword>
<proteinExistence type="predicted"/>
<keyword evidence="1" id="KW-1133">Transmembrane helix</keyword>
<feature type="transmembrane region" description="Helical" evidence="1">
    <location>
        <begin position="50"/>
        <end position="71"/>
    </location>
</feature>
<reference evidence="2" key="1">
    <citation type="submission" date="2021-11" db="EMBL/GenBank/DDBJ databases">
        <authorList>
            <consortium name="Genoscope - CEA"/>
            <person name="William W."/>
        </authorList>
    </citation>
    <scope>NUCLEOTIDE SEQUENCE</scope>
</reference>
<organism evidence="2 3">
    <name type="scientific">Pelagomonas calceolata</name>
    <dbReference type="NCBI Taxonomy" id="35677"/>
    <lineage>
        <taxon>Eukaryota</taxon>
        <taxon>Sar</taxon>
        <taxon>Stramenopiles</taxon>
        <taxon>Ochrophyta</taxon>
        <taxon>Pelagophyceae</taxon>
        <taxon>Pelagomonadales</taxon>
        <taxon>Pelagomonadaceae</taxon>
        <taxon>Pelagomonas</taxon>
    </lineage>
</organism>
<evidence type="ECO:0000313" key="2">
    <source>
        <dbReference type="EMBL" id="CAH0369221.1"/>
    </source>
</evidence>